<evidence type="ECO:0000313" key="3">
    <source>
        <dbReference type="Proteomes" id="UP000468928"/>
    </source>
</evidence>
<organism evidence="1 3">
    <name type="scientific">Nocardia cyriacigeorgica</name>
    <dbReference type="NCBI Taxonomy" id="135487"/>
    <lineage>
        <taxon>Bacteria</taxon>
        <taxon>Bacillati</taxon>
        <taxon>Actinomycetota</taxon>
        <taxon>Actinomycetes</taxon>
        <taxon>Mycobacteriales</taxon>
        <taxon>Nocardiaceae</taxon>
        <taxon>Nocardia</taxon>
    </lineage>
</organism>
<proteinExistence type="predicted"/>
<evidence type="ECO:0000313" key="4">
    <source>
        <dbReference type="Proteomes" id="UP000470876"/>
    </source>
</evidence>
<reference evidence="3 4" key="1">
    <citation type="submission" date="2020-01" db="EMBL/GenBank/DDBJ databases">
        <title>Genetics and antimicrobial susceptibilities of Nocardia species isolated from the soil; a comparison with species isolated from humans.</title>
        <authorList>
            <person name="Carrasco G."/>
            <person name="Monzon S."/>
            <person name="Sansegundo M."/>
            <person name="Garcia E."/>
            <person name="Garrido N."/>
            <person name="Medina M.J."/>
            <person name="Villalon P."/>
            <person name="Ramirez-Arocha A.C."/>
            <person name="Jimenez P."/>
            <person name="Cuesta I."/>
            <person name="Valdezate S."/>
        </authorList>
    </citation>
    <scope>NUCLEOTIDE SEQUENCE [LARGE SCALE GENOMIC DNA]</scope>
    <source>
        <strain evidence="1 3">CNM20110639</strain>
        <strain evidence="2 4">CNM20110649</strain>
    </source>
</reference>
<dbReference type="AlphaFoldDB" id="A0A6P1DD38"/>
<evidence type="ECO:0000313" key="1">
    <source>
        <dbReference type="EMBL" id="NEW48397.1"/>
    </source>
</evidence>
<feature type="non-terminal residue" evidence="1">
    <location>
        <position position="63"/>
    </location>
</feature>
<dbReference type="EMBL" id="JAAGUZ010000267">
    <property type="protein sequence ID" value="NEW48397.1"/>
    <property type="molecule type" value="Genomic_DNA"/>
</dbReference>
<keyword evidence="4" id="KW-1185">Reference proteome</keyword>
<comment type="caution">
    <text evidence="1">The sequence shown here is derived from an EMBL/GenBank/DDBJ whole genome shotgun (WGS) entry which is preliminary data.</text>
</comment>
<sequence length="63" mass="6952">MSLPSEMRVCGWIMPRRVNRGSARAAPNAEVYEATLLAGHFGLVAGSVATNHTWPTVRDWIGW</sequence>
<accession>A0A6P1DD38</accession>
<protein>
    <submittedName>
        <fullName evidence="1">Uncharacterized protein</fullName>
    </submittedName>
</protein>
<dbReference type="Proteomes" id="UP000468928">
    <property type="component" value="Unassembled WGS sequence"/>
</dbReference>
<gene>
    <name evidence="1" type="ORF">GV789_28985</name>
    <name evidence="2" type="ORF">GV794_29085</name>
</gene>
<name>A0A6P1DD38_9NOCA</name>
<evidence type="ECO:0000313" key="2">
    <source>
        <dbReference type="EMBL" id="NEW59643.1"/>
    </source>
</evidence>
<dbReference type="Proteomes" id="UP000470876">
    <property type="component" value="Unassembled WGS sequence"/>
</dbReference>
<dbReference type="EMBL" id="JAAGUX010000213">
    <property type="protein sequence ID" value="NEW59643.1"/>
    <property type="molecule type" value="Genomic_DNA"/>
</dbReference>